<evidence type="ECO:0000256" key="1">
    <source>
        <dbReference type="SAM" id="MobiDB-lite"/>
    </source>
</evidence>
<protein>
    <submittedName>
        <fullName evidence="2">SagB-type dehydrogenase family enzyme</fullName>
    </submittedName>
</protein>
<evidence type="ECO:0000313" key="3">
    <source>
        <dbReference type="Proteomes" id="UP000247811"/>
    </source>
</evidence>
<organism evidence="2 3">
    <name type="scientific">Sphaerotilus hippei</name>
    <dbReference type="NCBI Taxonomy" id="744406"/>
    <lineage>
        <taxon>Bacteria</taxon>
        <taxon>Pseudomonadati</taxon>
        <taxon>Pseudomonadota</taxon>
        <taxon>Betaproteobacteria</taxon>
        <taxon>Burkholderiales</taxon>
        <taxon>Sphaerotilaceae</taxon>
        <taxon>Sphaerotilus</taxon>
    </lineage>
</organism>
<dbReference type="PANTHER" id="PTHR42741">
    <property type="entry name" value="NITROREDUCTASE FAMILY PROTEIN"/>
    <property type="match status" value="1"/>
</dbReference>
<keyword evidence="3" id="KW-1185">Reference proteome</keyword>
<feature type="region of interest" description="Disordered" evidence="1">
    <location>
        <begin position="574"/>
        <end position="597"/>
    </location>
</feature>
<dbReference type="SUPFAM" id="SSF55469">
    <property type="entry name" value="FMN-dependent nitroreductase-like"/>
    <property type="match status" value="1"/>
</dbReference>
<name>A0A318GXQ7_9BURK</name>
<reference evidence="2 3" key="1">
    <citation type="submission" date="2018-05" db="EMBL/GenBank/DDBJ databases">
        <title>Genomic Encyclopedia of Type Strains, Phase IV (KMG-IV): sequencing the most valuable type-strain genomes for metagenomic binning, comparative biology and taxonomic classification.</title>
        <authorList>
            <person name="Goeker M."/>
        </authorList>
    </citation>
    <scope>NUCLEOTIDE SEQUENCE [LARGE SCALE GENOMIC DNA]</scope>
    <source>
        <strain evidence="2 3">DSM 566</strain>
    </source>
</reference>
<sequence>MNATPPPPDTSSGPGPDSPLASRVRQVRAYHELSKHQLQRYAAGPETLDWDAQPDPFRRYLGATLTPLPLAADDCTLPWNRLFEPGAVVARPLDRDGMGLLLELSLALSAWKQQGPDRWAVRVNPSSGNLHPTEGWLISQDLPGVADGLHHYAPREHGLEHRAAGRCAHTCGPRAWLALSTIDWREAWKYGERAFRYGQLDIGHALGALRHAAAVLGWRLRRVPMGSVSLARLLGLDRDADYGQAEREEPELLLQIVADDRAPAITPRPAAWTWSGQASRLDRHPMYRWPVIATVARASLSPEVDDTGASGPGTGTPASAPADLAAMAGTDPVQAVPAGSRAHELAATLIRQRRSAQRFDARARAPLATLLPLLATLQSPRLPLDLGPAGPRVHVLAFVHRVDGLAPGAYLLPRRAAALPLLQQVLGGTTDWQVDEPVRQQARAAGLGELMLIRLTDNPALAGTLRTLNCHQALGSDALVALALLGEFDASLGPADDGARPWAYRDLFHEAGLLGQVLYLEAEAAGLAGTGIGCYFDDATHQLLGLAPGDTRLQSLYHFTVGVPVRDGRITSEPPYAHRLPVLPPPPSTDADGDPAP</sequence>
<proteinExistence type="predicted"/>
<dbReference type="RefSeq" id="WP_245909580.1">
    <property type="nucleotide sequence ID" value="NZ_QJJS01000014.1"/>
</dbReference>
<evidence type="ECO:0000313" key="2">
    <source>
        <dbReference type="EMBL" id="PXW94362.1"/>
    </source>
</evidence>
<comment type="caution">
    <text evidence="2">The sequence shown here is derived from an EMBL/GenBank/DDBJ whole genome shotgun (WGS) entry which is preliminary data.</text>
</comment>
<dbReference type="CDD" id="cd02142">
    <property type="entry name" value="McbC_SagB-like_oxidoreductase"/>
    <property type="match status" value="1"/>
</dbReference>
<gene>
    <name evidence="2" type="ORF">C7444_11461</name>
</gene>
<dbReference type="Proteomes" id="UP000247811">
    <property type="component" value="Unassembled WGS sequence"/>
</dbReference>
<dbReference type="InterPro" id="IPR000415">
    <property type="entry name" value="Nitroreductase-like"/>
</dbReference>
<accession>A0A318GXQ7</accession>
<dbReference type="GO" id="GO:0016491">
    <property type="term" value="F:oxidoreductase activity"/>
    <property type="evidence" value="ECO:0007669"/>
    <property type="project" value="InterPro"/>
</dbReference>
<dbReference type="AlphaFoldDB" id="A0A318GXQ7"/>
<dbReference type="Gene3D" id="3.40.109.10">
    <property type="entry name" value="NADH Oxidase"/>
    <property type="match status" value="2"/>
</dbReference>
<feature type="region of interest" description="Disordered" evidence="1">
    <location>
        <begin position="1"/>
        <end position="21"/>
    </location>
</feature>
<feature type="compositionally biased region" description="Low complexity" evidence="1">
    <location>
        <begin position="10"/>
        <end position="19"/>
    </location>
</feature>
<dbReference type="EMBL" id="QJJS01000014">
    <property type="protein sequence ID" value="PXW94362.1"/>
    <property type="molecule type" value="Genomic_DNA"/>
</dbReference>
<dbReference type="PANTHER" id="PTHR42741:SF3">
    <property type="entry name" value="NITROREDUCTASE FAMILY PROTEIN"/>
    <property type="match status" value="1"/>
</dbReference>